<reference evidence="1 2" key="1">
    <citation type="submission" date="2018-08" db="EMBL/GenBank/DDBJ databases">
        <title>Genomic Encyclopedia of Archaeal and Bacterial Type Strains, Phase II (KMG-II): from individual species to whole genera.</title>
        <authorList>
            <person name="Goeker M."/>
        </authorList>
    </citation>
    <scope>NUCLEOTIDE SEQUENCE [LARGE SCALE GENOMIC DNA]</scope>
    <source>
        <strain evidence="1 2">DSM 45791</strain>
    </source>
</reference>
<evidence type="ECO:0000313" key="2">
    <source>
        <dbReference type="Proteomes" id="UP000256269"/>
    </source>
</evidence>
<comment type="caution">
    <text evidence="1">The sequence shown here is derived from an EMBL/GenBank/DDBJ whole genome shotgun (WGS) entry which is preliminary data.</text>
</comment>
<name>A0A3E0HZE1_9PSEU</name>
<dbReference type="Proteomes" id="UP000256269">
    <property type="component" value="Unassembled WGS sequence"/>
</dbReference>
<dbReference type="EMBL" id="QUNO01000003">
    <property type="protein sequence ID" value="REH51848.1"/>
    <property type="molecule type" value="Genomic_DNA"/>
</dbReference>
<dbReference type="OrthoDB" id="4371333at2"/>
<accession>A0A3E0HZE1</accession>
<sequence>MTETAVLLPGTGSDDVFIRSVFASPLAAAGVALVAPEPVPGPGLGLSHLACLDAASALHGRVLAGGISFGAHLAAEWALAHPDHCAGLLLAMPGWHGSPGDCPAAVAARYSAAAVRRDGLDATLAAISDVPPWLAAELNRAWRRHGAGLADSLLAAADRPAPVLSRLSVLDIPVGVVAVRDDPLHPTAIAAEWAAAIPGAELRSLSFADFGADRSALGRAAVAAWQASAARRGSPPAA</sequence>
<keyword evidence="2" id="KW-1185">Reference proteome</keyword>
<dbReference type="Gene3D" id="3.40.50.1820">
    <property type="entry name" value="alpha/beta hydrolase"/>
    <property type="match status" value="1"/>
</dbReference>
<dbReference type="RefSeq" id="WP_116173879.1">
    <property type="nucleotide sequence ID" value="NZ_CP144375.1"/>
</dbReference>
<evidence type="ECO:0000313" key="1">
    <source>
        <dbReference type="EMBL" id="REH51848.1"/>
    </source>
</evidence>
<organism evidence="1 2">
    <name type="scientific">Kutzneria buriramensis</name>
    <dbReference type="NCBI Taxonomy" id="1045776"/>
    <lineage>
        <taxon>Bacteria</taxon>
        <taxon>Bacillati</taxon>
        <taxon>Actinomycetota</taxon>
        <taxon>Actinomycetes</taxon>
        <taxon>Pseudonocardiales</taxon>
        <taxon>Pseudonocardiaceae</taxon>
        <taxon>Kutzneria</taxon>
    </lineage>
</organism>
<dbReference type="SUPFAM" id="SSF53474">
    <property type="entry name" value="alpha/beta-Hydrolases"/>
    <property type="match status" value="1"/>
</dbReference>
<gene>
    <name evidence="1" type="ORF">BCF44_103297</name>
</gene>
<dbReference type="AlphaFoldDB" id="A0A3E0HZE1"/>
<evidence type="ECO:0008006" key="3">
    <source>
        <dbReference type="Google" id="ProtNLM"/>
    </source>
</evidence>
<protein>
    <recommendedName>
        <fullName evidence="3">Pimeloyl-ACP methyl ester carboxylesterase</fullName>
    </recommendedName>
</protein>
<proteinExistence type="predicted"/>
<dbReference type="InterPro" id="IPR029058">
    <property type="entry name" value="AB_hydrolase_fold"/>
</dbReference>